<sequence length="190" mass="22417">MDFPDILLNIVETTEKDIIEKLEKRYIDTAIITTPLNSEIFRFSYLYSNKNCLVINKDNPLSKKEYISQFDLDKQPIAGKGCAYSCYSSNVKRLFQRNINPQIMLETTNDSLIINMAERNLAIGITLDYIAFSNNSEKIVIKPFKDDNQVRNMFWVENNYALLTKEEQSFRKFLLDWIKENKEQLFNWNL</sequence>
<dbReference type="Pfam" id="PF03466">
    <property type="entry name" value="LysR_substrate"/>
    <property type="match status" value="1"/>
</dbReference>
<dbReference type="CDD" id="cd05466">
    <property type="entry name" value="PBP2_LTTR_substrate"/>
    <property type="match status" value="1"/>
</dbReference>
<accession>A0ABR7JNN0</accession>
<dbReference type="EMBL" id="JACRWE010000003">
    <property type="protein sequence ID" value="MBC5996523.1"/>
    <property type="molecule type" value="Genomic_DNA"/>
</dbReference>
<dbReference type="Proteomes" id="UP000609849">
    <property type="component" value="Unassembled WGS sequence"/>
</dbReference>
<dbReference type="PANTHER" id="PTHR30419:SF28">
    <property type="entry name" value="HTH-TYPE TRANSCRIPTIONAL REGULATOR BSDA"/>
    <property type="match status" value="1"/>
</dbReference>
<protein>
    <submittedName>
        <fullName evidence="2">LysR family transcriptional regulator substrate-binding protein</fullName>
    </submittedName>
</protein>
<dbReference type="PANTHER" id="PTHR30419">
    <property type="entry name" value="HTH-TYPE TRANSCRIPTIONAL REGULATOR YBHD"/>
    <property type="match status" value="1"/>
</dbReference>
<dbReference type="SUPFAM" id="SSF53850">
    <property type="entry name" value="Periplasmic binding protein-like II"/>
    <property type="match status" value="1"/>
</dbReference>
<proteinExistence type="predicted"/>
<reference evidence="2 3" key="1">
    <citation type="submission" date="2020-08" db="EMBL/GenBank/DDBJ databases">
        <authorList>
            <person name="Liu C."/>
            <person name="Sun Q."/>
        </authorList>
    </citation>
    <scope>NUCLEOTIDE SEQUENCE [LARGE SCALE GENOMIC DNA]</scope>
    <source>
        <strain evidence="2 3">NSJ-18</strain>
    </source>
</reference>
<evidence type="ECO:0000313" key="3">
    <source>
        <dbReference type="Proteomes" id="UP000609849"/>
    </source>
</evidence>
<gene>
    <name evidence="2" type="ORF">H8923_07105</name>
</gene>
<dbReference type="InterPro" id="IPR005119">
    <property type="entry name" value="LysR_subst-bd"/>
</dbReference>
<dbReference type="Gene3D" id="3.40.190.290">
    <property type="match status" value="1"/>
</dbReference>
<organism evidence="2 3">
    <name type="scientific">Romboutsia faecis</name>
    <dbReference type="NCBI Taxonomy" id="2764597"/>
    <lineage>
        <taxon>Bacteria</taxon>
        <taxon>Bacillati</taxon>
        <taxon>Bacillota</taxon>
        <taxon>Clostridia</taxon>
        <taxon>Peptostreptococcales</taxon>
        <taxon>Peptostreptococcaceae</taxon>
        <taxon>Romboutsia</taxon>
    </lineage>
</organism>
<evidence type="ECO:0000313" key="2">
    <source>
        <dbReference type="EMBL" id="MBC5996523.1"/>
    </source>
</evidence>
<feature type="domain" description="LysR substrate-binding" evidence="1">
    <location>
        <begin position="3"/>
        <end position="176"/>
    </location>
</feature>
<keyword evidence="3" id="KW-1185">Reference proteome</keyword>
<comment type="caution">
    <text evidence="2">The sequence shown here is derived from an EMBL/GenBank/DDBJ whole genome shotgun (WGS) entry which is preliminary data.</text>
</comment>
<dbReference type="InterPro" id="IPR050950">
    <property type="entry name" value="HTH-type_LysR_regulators"/>
</dbReference>
<name>A0ABR7JNN0_9FIRM</name>
<evidence type="ECO:0000259" key="1">
    <source>
        <dbReference type="Pfam" id="PF03466"/>
    </source>
</evidence>